<reference evidence="7 8" key="1">
    <citation type="submission" date="2016-07" db="EMBL/GenBank/DDBJ databases">
        <title>Pervasive Adenine N6-methylation of Active Genes in Fungi.</title>
        <authorList>
            <consortium name="DOE Joint Genome Institute"/>
            <person name="Mondo S.J."/>
            <person name="Dannebaum R.O."/>
            <person name="Kuo R.C."/>
            <person name="Labutti K."/>
            <person name="Haridas S."/>
            <person name="Kuo A."/>
            <person name="Salamov A."/>
            <person name="Ahrendt S.R."/>
            <person name="Lipzen A."/>
            <person name="Sullivan W."/>
            <person name="Andreopoulos W.B."/>
            <person name="Clum A."/>
            <person name="Lindquist E."/>
            <person name="Daum C."/>
            <person name="Ramamoorthy G.K."/>
            <person name="Gryganskyi A."/>
            <person name="Culley D."/>
            <person name="Magnuson J.K."/>
            <person name="James T.Y."/>
            <person name="O'Malley M.A."/>
            <person name="Stajich J.E."/>
            <person name="Spatafora J.W."/>
            <person name="Visel A."/>
            <person name="Grigoriev I.V."/>
        </authorList>
    </citation>
    <scope>NUCLEOTIDE SEQUENCE [LARGE SCALE GENOMIC DNA]</scope>
    <source>
        <strain evidence="7 8">CBS 129021</strain>
    </source>
</reference>
<dbReference type="InterPro" id="IPR020846">
    <property type="entry name" value="MFS_dom"/>
</dbReference>
<organism evidence="7 8">
    <name type="scientific">Pseudomassariella vexata</name>
    <dbReference type="NCBI Taxonomy" id="1141098"/>
    <lineage>
        <taxon>Eukaryota</taxon>
        <taxon>Fungi</taxon>
        <taxon>Dikarya</taxon>
        <taxon>Ascomycota</taxon>
        <taxon>Pezizomycotina</taxon>
        <taxon>Sordariomycetes</taxon>
        <taxon>Xylariomycetidae</taxon>
        <taxon>Amphisphaeriales</taxon>
        <taxon>Pseudomassariaceae</taxon>
        <taxon>Pseudomassariella</taxon>
    </lineage>
</organism>
<feature type="transmembrane region" description="Helical" evidence="5">
    <location>
        <begin position="132"/>
        <end position="152"/>
    </location>
</feature>
<feature type="transmembrane region" description="Helical" evidence="5">
    <location>
        <begin position="231"/>
        <end position="254"/>
    </location>
</feature>
<comment type="subcellular location">
    <subcellularLocation>
        <location evidence="1">Membrane</location>
        <topology evidence="1">Multi-pass membrane protein</topology>
    </subcellularLocation>
</comment>
<keyword evidence="4 5" id="KW-0472">Membrane</keyword>
<dbReference type="GeneID" id="63778217"/>
<evidence type="ECO:0000313" key="8">
    <source>
        <dbReference type="Proteomes" id="UP000193689"/>
    </source>
</evidence>
<dbReference type="InParanoid" id="A0A1Y2DZV8"/>
<feature type="domain" description="Major facilitator superfamily (MFS) profile" evidence="6">
    <location>
        <begin position="1"/>
        <end position="440"/>
    </location>
</feature>
<evidence type="ECO:0000256" key="2">
    <source>
        <dbReference type="ARBA" id="ARBA00022692"/>
    </source>
</evidence>
<dbReference type="InterPro" id="IPR036259">
    <property type="entry name" value="MFS_trans_sf"/>
</dbReference>
<dbReference type="InterPro" id="IPR011701">
    <property type="entry name" value="MFS"/>
</dbReference>
<feature type="transmembrane region" description="Helical" evidence="5">
    <location>
        <begin position="71"/>
        <end position="89"/>
    </location>
</feature>
<dbReference type="PANTHER" id="PTHR23502:SF149">
    <property type="entry name" value="TRANSPORTER, PUTATIVE-RELATED"/>
    <property type="match status" value="1"/>
</dbReference>
<comment type="caution">
    <text evidence="7">The sequence shown here is derived from an EMBL/GenBank/DDBJ whole genome shotgun (WGS) entry which is preliminary data.</text>
</comment>
<evidence type="ECO:0000259" key="6">
    <source>
        <dbReference type="PROSITE" id="PS50850"/>
    </source>
</evidence>
<dbReference type="AlphaFoldDB" id="A0A1Y2DZV8"/>
<evidence type="ECO:0000256" key="5">
    <source>
        <dbReference type="SAM" id="Phobius"/>
    </source>
</evidence>
<protein>
    <submittedName>
        <fullName evidence="7">Major facilitator superfamily domain-containing protein</fullName>
    </submittedName>
</protein>
<feature type="transmembrane region" description="Helical" evidence="5">
    <location>
        <begin position="403"/>
        <end position="424"/>
    </location>
</feature>
<dbReference type="Proteomes" id="UP000193689">
    <property type="component" value="Unassembled WGS sequence"/>
</dbReference>
<dbReference type="Pfam" id="PF07690">
    <property type="entry name" value="MFS_1"/>
    <property type="match status" value="1"/>
</dbReference>
<evidence type="ECO:0000313" key="7">
    <source>
        <dbReference type="EMBL" id="ORY64822.1"/>
    </source>
</evidence>
<feature type="transmembrane region" description="Helical" evidence="5">
    <location>
        <begin position="317"/>
        <end position="336"/>
    </location>
</feature>
<dbReference type="STRING" id="1141098.A0A1Y2DZV8"/>
<keyword evidence="3 5" id="KW-1133">Transmembrane helix</keyword>
<accession>A0A1Y2DZV8</accession>
<keyword evidence="2 5" id="KW-0812">Transmembrane</keyword>
<gene>
    <name evidence="7" type="ORF">BCR38DRAFT_457143</name>
</gene>
<feature type="transmembrane region" description="Helical" evidence="5">
    <location>
        <begin position="41"/>
        <end position="59"/>
    </location>
</feature>
<feature type="transmembrane region" description="Helical" evidence="5">
    <location>
        <begin position="342"/>
        <end position="359"/>
    </location>
</feature>
<proteinExistence type="predicted"/>
<evidence type="ECO:0000256" key="1">
    <source>
        <dbReference type="ARBA" id="ARBA00004141"/>
    </source>
</evidence>
<feature type="transmembrane region" description="Helical" evidence="5">
    <location>
        <begin position="371"/>
        <end position="391"/>
    </location>
</feature>
<name>A0A1Y2DZV8_9PEZI</name>
<dbReference type="SUPFAM" id="SSF103473">
    <property type="entry name" value="MFS general substrate transporter"/>
    <property type="match status" value="1"/>
</dbReference>
<dbReference type="EMBL" id="MCFJ01000006">
    <property type="protein sequence ID" value="ORY64822.1"/>
    <property type="molecule type" value="Genomic_DNA"/>
</dbReference>
<sequence>MESHRHLQPIRLCLHQHHDAPSHRAHGAHFEAEFHKSLPEVNMLFGAAAITLGYSNLLIVPTANVFGRRPVIIVCGLICTLANIWQGLVTSHSSFIGARVISGLGAGANESIMPMVIADLLFLHQRGKSMALYFWSYFMGLFMGPIISGAIASQISWRWFPQLQLPLNSSKHPASQPIPWDATPKPRPRLTITTSALLPKGKLSKSQLCFLPRVRFDPGSFLRDILSPLQILFYPIVLWASLTMGFAANALLALNLTEAQVSSPPPYLFTPAQIGYTNFAFAIGAAVALFTAGSFSDWITLQRAKRNHGILEAEFRLPALVPYVFVNLVGMTVTAVGYQRGWPWEAVVVVGIPAVAIAYATDCYKALPGEIVIAATIVKNTFGFGMIFFFNDWAARQGYIAPVLLLMVLTVGSSIIGLALFIPFGKTFRRMTKDSTLHTL</sequence>
<feature type="transmembrane region" description="Helical" evidence="5">
    <location>
        <begin position="274"/>
        <end position="296"/>
    </location>
</feature>
<evidence type="ECO:0000256" key="3">
    <source>
        <dbReference type="ARBA" id="ARBA00022989"/>
    </source>
</evidence>
<keyword evidence="8" id="KW-1185">Reference proteome</keyword>
<dbReference type="GO" id="GO:0022857">
    <property type="term" value="F:transmembrane transporter activity"/>
    <property type="evidence" value="ECO:0007669"/>
    <property type="project" value="InterPro"/>
</dbReference>
<dbReference type="OrthoDB" id="5215911at2759"/>
<dbReference type="GO" id="GO:0005886">
    <property type="term" value="C:plasma membrane"/>
    <property type="evidence" value="ECO:0007669"/>
    <property type="project" value="TreeGrafter"/>
</dbReference>
<dbReference type="PANTHER" id="PTHR23502">
    <property type="entry name" value="MAJOR FACILITATOR SUPERFAMILY"/>
    <property type="match status" value="1"/>
</dbReference>
<evidence type="ECO:0000256" key="4">
    <source>
        <dbReference type="ARBA" id="ARBA00023136"/>
    </source>
</evidence>
<dbReference type="Gene3D" id="1.20.1250.20">
    <property type="entry name" value="MFS general substrate transporter like domains"/>
    <property type="match status" value="1"/>
</dbReference>
<dbReference type="RefSeq" id="XP_040715975.1">
    <property type="nucleotide sequence ID" value="XM_040862005.1"/>
</dbReference>
<dbReference type="PROSITE" id="PS50850">
    <property type="entry name" value="MFS"/>
    <property type="match status" value="1"/>
</dbReference>